<dbReference type="Gene3D" id="3.40.50.300">
    <property type="entry name" value="P-loop containing nucleotide triphosphate hydrolases"/>
    <property type="match status" value="1"/>
</dbReference>
<feature type="domain" description="ABC transporter" evidence="8">
    <location>
        <begin position="278"/>
        <end position="512"/>
    </location>
</feature>
<dbReference type="GO" id="GO:0005524">
    <property type="term" value="F:ATP binding"/>
    <property type="evidence" value="ECO:0007669"/>
    <property type="project" value="InterPro"/>
</dbReference>
<evidence type="ECO:0000256" key="7">
    <source>
        <dbReference type="SAM" id="Phobius"/>
    </source>
</evidence>
<dbReference type="OrthoDB" id="7836418at2"/>
<keyword evidence="5 7" id="KW-0472">Membrane</keyword>
<evidence type="ECO:0000313" key="10">
    <source>
        <dbReference type="Proteomes" id="UP000295673"/>
    </source>
</evidence>
<evidence type="ECO:0000256" key="2">
    <source>
        <dbReference type="ARBA" id="ARBA00005417"/>
    </source>
</evidence>
<dbReference type="EMBL" id="SMGR01000002">
    <property type="protein sequence ID" value="TCL01134.1"/>
    <property type="molecule type" value="Genomic_DNA"/>
</dbReference>
<evidence type="ECO:0000256" key="1">
    <source>
        <dbReference type="ARBA" id="ARBA00004202"/>
    </source>
</evidence>
<name>A0A4R1N7S2_9RHOB</name>
<dbReference type="Pfam" id="PF00005">
    <property type="entry name" value="ABC_tran"/>
    <property type="match status" value="1"/>
</dbReference>
<protein>
    <submittedName>
        <fullName evidence="9">ABC-type multidrug transport system ATPase subunit</fullName>
    </submittedName>
</protein>
<dbReference type="InterPro" id="IPR027417">
    <property type="entry name" value="P-loop_NTPase"/>
</dbReference>
<feature type="region of interest" description="Disordered" evidence="6">
    <location>
        <begin position="1"/>
        <end position="22"/>
    </location>
</feature>
<evidence type="ECO:0000256" key="3">
    <source>
        <dbReference type="ARBA" id="ARBA00022448"/>
    </source>
</evidence>
<comment type="similarity">
    <text evidence="2">Belongs to the ABC transporter superfamily.</text>
</comment>
<dbReference type="GO" id="GO:0016887">
    <property type="term" value="F:ATP hydrolysis activity"/>
    <property type="evidence" value="ECO:0007669"/>
    <property type="project" value="InterPro"/>
</dbReference>
<evidence type="ECO:0000259" key="8">
    <source>
        <dbReference type="PROSITE" id="PS50893"/>
    </source>
</evidence>
<evidence type="ECO:0000256" key="6">
    <source>
        <dbReference type="SAM" id="MobiDB-lite"/>
    </source>
</evidence>
<reference evidence="9 10" key="1">
    <citation type="submission" date="2019-03" db="EMBL/GenBank/DDBJ databases">
        <title>Genomic Encyclopedia of Archaeal and Bacterial Type Strains, Phase II (KMG-II): from individual species to whole genera.</title>
        <authorList>
            <person name="Goeker M."/>
        </authorList>
    </citation>
    <scope>NUCLEOTIDE SEQUENCE [LARGE SCALE GENOMIC DNA]</scope>
    <source>
        <strain evidence="9 10">DSM 26433</strain>
    </source>
</reference>
<gene>
    <name evidence="9" type="ORF">BXY66_2443</name>
</gene>
<dbReference type="InterPro" id="IPR050086">
    <property type="entry name" value="MetN_ABC_transporter-like"/>
</dbReference>
<dbReference type="RefSeq" id="WP_132860478.1">
    <property type="nucleotide sequence ID" value="NZ_SMGR01000002.1"/>
</dbReference>
<dbReference type="SUPFAM" id="SSF52540">
    <property type="entry name" value="P-loop containing nucleoside triphosphate hydrolases"/>
    <property type="match status" value="1"/>
</dbReference>
<feature type="transmembrane region" description="Helical" evidence="7">
    <location>
        <begin position="35"/>
        <end position="61"/>
    </location>
</feature>
<feature type="transmembrane region" description="Helical" evidence="7">
    <location>
        <begin position="116"/>
        <end position="146"/>
    </location>
</feature>
<feature type="transmembrane region" description="Helical" evidence="7">
    <location>
        <begin position="73"/>
        <end position="95"/>
    </location>
</feature>
<dbReference type="PROSITE" id="PS50893">
    <property type="entry name" value="ABC_TRANSPORTER_2"/>
    <property type="match status" value="1"/>
</dbReference>
<evidence type="ECO:0000313" key="9">
    <source>
        <dbReference type="EMBL" id="TCL01134.1"/>
    </source>
</evidence>
<dbReference type="Proteomes" id="UP000295673">
    <property type="component" value="Unassembled WGS sequence"/>
</dbReference>
<keyword evidence="7" id="KW-0812">Transmembrane</keyword>
<dbReference type="InterPro" id="IPR003439">
    <property type="entry name" value="ABC_transporter-like_ATP-bd"/>
</dbReference>
<dbReference type="PANTHER" id="PTHR43166">
    <property type="entry name" value="AMINO ACID IMPORT ATP-BINDING PROTEIN"/>
    <property type="match status" value="1"/>
</dbReference>
<dbReference type="AlphaFoldDB" id="A0A4R1N7S2"/>
<sequence>MSDFSTPMGSTPVSLDALDASDPTPTRFRDRATPLWAVTISTLFSLGGGVCLFAVAIFLIFFHDLVAVQGQDLVAALLAFGALVPILGLIIFEVGHARALAGFRYIRNRNRVTGRAMLGVFTAVVFGSISPILTVPFAIGAFLAWLCCYVGGRILKPEPAWDFIPAEAPSFLGGRDKRALDLANARPQDASLLQALHTSIALAGLVGGTACASWLVSLDVLAPSAIAAVGVMTYWSTDAFAGFARQFVIPDPESEGRAASVCILPEEDPQNPLPETGLHVHRLSIRKKSGQVLLSDISFSIEPGKVIGVSGDAFAGKSLLFQALVAPHDLPDLIIEGRVILNGHNLWNRNGHDQDLRAVLIPSVPLTVPGGGGRNLCGFGDRTRLSRAQKILKSLVFTSDVVDRIVTAEDARNLSDTELKALSFARALTLRPRLYLYDRPEDGAGEKLIGALANRAIAETQLGATSVFVTNNRQLLDACDKILMLQNGRLIEFADGNEIRERQSTGWTKFVAERDLDSEEALDAWLASHFRRDGDQANRRAVCMIANEMLSIACQSSGDPQAGDTVAFEFKHFAGHCLLRLLDSTLTLSSGAMAKAEAAARTSVEGERLSPLAKVIRDSLDVQAGDGEAASGLLVTIKTYDPRKQQTRKARHNEATVR</sequence>
<dbReference type="PANTHER" id="PTHR43166:SF9">
    <property type="entry name" value="GLUTAMATE_ASPARTATE IMPORT ATP-BINDING PROTEIN GLTL"/>
    <property type="match status" value="1"/>
</dbReference>
<comment type="subcellular location">
    <subcellularLocation>
        <location evidence="1">Cell membrane</location>
        <topology evidence="1">Peripheral membrane protein</topology>
    </subcellularLocation>
</comment>
<keyword evidence="4" id="KW-1003">Cell membrane</keyword>
<comment type="caution">
    <text evidence="9">The sequence shown here is derived from an EMBL/GenBank/DDBJ whole genome shotgun (WGS) entry which is preliminary data.</text>
</comment>
<feature type="compositionally biased region" description="Polar residues" evidence="6">
    <location>
        <begin position="1"/>
        <end position="13"/>
    </location>
</feature>
<evidence type="ECO:0000256" key="5">
    <source>
        <dbReference type="ARBA" id="ARBA00023136"/>
    </source>
</evidence>
<proteinExistence type="inferred from homology"/>
<organism evidence="9 10">
    <name type="scientific">Shimia isoporae</name>
    <dbReference type="NCBI Taxonomy" id="647720"/>
    <lineage>
        <taxon>Bacteria</taxon>
        <taxon>Pseudomonadati</taxon>
        <taxon>Pseudomonadota</taxon>
        <taxon>Alphaproteobacteria</taxon>
        <taxon>Rhodobacterales</taxon>
        <taxon>Roseobacteraceae</taxon>
    </lineage>
</organism>
<keyword evidence="7" id="KW-1133">Transmembrane helix</keyword>
<keyword evidence="10" id="KW-1185">Reference proteome</keyword>
<keyword evidence="3" id="KW-0813">Transport</keyword>
<accession>A0A4R1N7S2</accession>
<dbReference type="GO" id="GO:0005886">
    <property type="term" value="C:plasma membrane"/>
    <property type="evidence" value="ECO:0007669"/>
    <property type="project" value="UniProtKB-SubCell"/>
</dbReference>
<evidence type="ECO:0000256" key="4">
    <source>
        <dbReference type="ARBA" id="ARBA00022475"/>
    </source>
</evidence>